<evidence type="ECO:0000313" key="2">
    <source>
        <dbReference type="EMBL" id="GFR74236.1"/>
    </source>
</evidence>
<proteinExistence type="predicted"/>
<evidence type="ECO:0000256" key="1">
    <source>
        <dbReference type="SAM" id="MobiDB-lite"/>
    </source>
</evidence>
<feature type="compositionally biased region" description="Basic and acidic residues" evidence="1">
    <location>
        <begin position="619"/>
        <end position="630"/>
    </location>
</feature>
<feature type="compositionally biased region" description="Basic and acidic residues" evidence="1">
    <location>
        <begin position="294"/>
        <end position="303"/>
    </location>
</feature>
<feature type="region of interest" description="Disordered" evidence="1">
    <location>
        <begin position="487"/>
        <end position="654"/>
    </location>
</feature>
<feature type="region of interest" description="Disordered" evidence="1">
    <location>
        <begin position="255"/>
        <end position="303"/>
    </location>
</feature>
<feature type="compositionally biased region" description="Basic and acidic residues" evidence="1">
    <location>
        <begin position="600"/>
        <end position="610"/>
    </location>
</feature>
<comment type="caution">
    <text evidence="2">The sequence shown here is derived from an EMBL/GenBank/DDBJ whole genome shotgun (WGS) entry which is preliminary data.</text>
</comment>
<organism evidence="2 3">
    <name type="scientific">Elysia marginata</name>
    <dbReference type="NCBI Taxonomy" id="1093978"/>
    <lineage>
        <taxon>Eukaryota</taxon>
        <taxon>Metazoa</taxon>
        <taxon>Spiralia</taxon>
        <taxon>Lophotrochozoa</taxon>
        <taxon>Mollusca</taxon>
        <taxon>Gastropoda</taxon>
        <taxon>Heterobranchia</taxon>
        <taxon>Euthyneura</taxon>
        <taxon>Panpulmonata</taxon>
        <taxon>Sacoglossa</taxon>
        <taxon>Placobranchoidea</taxon>
        <taxon>Plakobranchidae</taxon>
        <taxon>Elysia</taxon>
    </lineage>
</organism>
<feature type="compositionally biased region" description="Basic and acidic residues" evidence="1">
    <location>
        <begin position="536"/>
        <end position="549"/>
    </location>
</feature>
<feature type="compositionally biased region" description="Polar residues" evidence="1">
    <location>
        <begin position="766"/>
        <end position="777"/>
    </location>
</feature>
<feature type="region of interest" description="Disordered" evidence="1">
    <location>
        <begin position="733"/>
        <end position="820"/>
    </location>
</feature>
<keyword evidence="3" id="KW-1185">Reference proteome</keyword>
<feature type="compositionally biased region" description="Low complexity" evidence="1">
    <location>
        <begin position="580"/>
        <end position="597"/>
    </location>
</feature>
<feature type="compositionally biased region" description="Basic residues" evidence="1">
    <location>
        <begin position="553"/>
        <end position="569"/>
    </location>
</feature>
<dbReference type="Proteomes" id="UP000762676">
    <property type="component" value="Unassembled WGS sequence"/>
</dbReference>
<evidence type="ECO:0000313" key="3">
    <source>
        <dbReference type="Proteomes" id="UP000762676"/>
    </source>
</evidence>
<sequence length="914" mass="100926">MAFGREGSGRLGYDSSVYTSRQDSSGSASNAPHWMRQLEEKYQRLHAKIINQAAKFSNARFNAVNNSINQYRNLSISGVYRSGSVSKSSAISSSAGGDGVHAILAKRGSSLSSSAAFTGKRELCDNIDTNNHFRRGIQTGNKRRNNRDKQMVWEGNALENNGIDPLPAAGNIFKRSNNTDGDGCGGGGGSADSEGQDDHLTSSVSPPPPGSSEVNTHKGPLRPAGDVGRVTQAEICDPVRATLAKTSAAIALLNSSPANPSSAQSRRGGKCCTAGSRPKSPRQARLRQQTFETQHAHEDDGGRLSETVYYIPAGIGTSGGGHNNSNIAYCFEKEVSGGVSTQHTPRASKPTTRASSSLALTRLSSANFVSGSRTQSPLHEEAEVNNNCAQDAETLEKSSKFFTKRHDPFVTSLQQQIHDNGYVDENRSRVIQTYGEDDGVDCKNVNSEYDSYEEDSDYSGDYEEDVFLDEHSSVTEDCVSQKVRMEVAKTKGRRHASRPIRPSVSRLGQKPHKSCPTYFWKSANPNASTNEDEEERERGRALKIDDKAGKYHPNSKKTRKTNLRKKDRRGIKSHDVRKSNTNYNMSDNIDNNDNIIVDGDDNKKETRAFDENDNDSLDNDPHDNIIHHNDTSQQQYPHQHRNKPRSDSKGTISPVLGTVLPLTARAVEEGRMRVFARMSLEARHAVDETLREMEREEEKWGKEKAVGKTTDILDSARPATIEKESTMDLSVMNNVSGTCAPSRGLDRDRTEDGHDQDRIGEDGGDSQDSFTSNNPQNDFYAPKKFYNSNPNLLQTKNLTDFTHSPSSSISANKRSHMAVPRASSRRLPHLSDLAAPVQTSSLPNPHARLPGIGSKPHLPLSYRETTFEITPPDFDIRFHHIISCQTEGRETPPPDIRQQSIDKCQQWLIRHNPR</sequence>
<name>A0AAV4FMI2_9GAST</name>
<feature type="compositionally biased region" description="Polar residues" evidence="1">
    <location>
        <begin position="786"/>
        <end position="812"/>
    </location>
</feature>
<feature type="compositionally biased region" description="Basic and acidic residues" evidence="1">
    <location>
        <begin position="744"/>
        <end position="761"/>
    </location>
</feature>
<protein>
    <submittedName>
        <fullName evidence="2">Uncharacterized protein</fullName>
    </submittedName>
</protein>
<gene>
    <name evidence="2" type="ORF">ElyMa_003886400</name>
</gene>
<dbReference type="AlphaFoldDB" id="A0AAV4FMI2"/>
<accession>A0AAV4FMI2</accession>
<reference evidence="2 3" key="1">
    <citation type="journal article" date="2021" name="Elife">
        <title>Chloroplast acquisition without the gene transfer in kleptoplastic sea slugs, Plakobranchus ocellatus.</title>
        <authorList>
            <person name="Maeda T."/>
            <person name="Takahashi S."/>
            <person name="Yoshida T."/>
            <person name="Shimamura S."/>
            <person name="Takaki Y."/>
            <person name="Nagai Y."/>
            <person name="Toyoda A."/>
            <person name="Suzuki Y."/>
            <person name="Arimoto A."/>
            <person name="Ishii H."/>
            <person name="Satoh N."/>
            <person name="Nishiyama T."/>
            <person name="Hasebe M."/>
            <person name="Maruyama T."/>
            <person name="Minagawa J."/>
            <person name="Obokata J."/>
            <person name="Shigenobu S."/>
        </authorList>
    </citation>
    <scope>NUCLEOTIDE SEQUENCE [LARGE SCALE GENOMIC DNA]</scope>
</reference>
<feature type="region of interest" description="Disordered" evidence="1">
    <location>
        <begin position="169"/>
        <end position="226"/>
    </location>
</feature>
<dbReference type="EMBL" id="BMAT01007926">
    <property type="protein sequence ID" value="GFR74236.1"/>
    <property type="molecule type" value="Genomic_DNA"/>
</dbReference>